<reference evidence="2" key="2">
    <citation type="submission" date="2020-08" db="EMBL/GenBank/DDBJ databases">
        <title>Draft Genome Sequence of Cumin Blight Pathogen Alternaria burnsii.</title>
        <authorList>
            <person name="Feng Z."/>
        </authorList>
    </citation>
    <scope>NUCLEOTIDE SEQUENCE</scope>
    <source>
        <strain evidence="2">CBS107.38</strain>
    </source>
</reference>
<organism evidence="2 3">
    <name type="scientific">Alternaria burnsii</name>
    <dbReference type="NCBI Taxonomy" id="1187904"/>
    <lineage>
        <taxon>Eukaryota</taxon>
        <taxon>Fungi</taxon>
        <taxon>Dikarya</taxon>
        <taxon>Ascomycota</taxon>
        <taxon>Pezizomycotina</taxon>
        <taxon>Dothideomycetes</taxon>
        <taxon>Pleosporomycetidae</taxon>
        <taxon>Pleosporales</taxon>
        <taxon>Pleosporineae</taxon>
        <taxon>Pleosporaceae</taxon>
        <taxon>Alternaria</taxon>
        <taxon>Alternaria sect. Alternaria</taxon>
    </lineage>
</organism>
<feature type="region of interest" description="Disordered" evidence="1">
    <location>
        <begin position="17"/>
        <end position="39"/>
    </location>
</feature>
<dbReference type="GeneID" id="62200902"/>
<dbReference type="EMBL" id="JAAABM010000003">
    <property type="protein sequence ID" value="KAF7678929.1"/>
    <property type="molecule type" value="Genomic_DNA"/>
</dbReference>
<dbReference type="Proteomes" id="UP000596902">
    <property type="component" value="Unassembled WGS sequence"/>
</dbReference>
<protein>
    <submittedName>
        <fullName evidence="2">Uncharacterized protein</fullName>
    </submittedName>
</protein>
<reference evidence="2" key="1">
    <citation type="submission" date="2020-01" db="EMBL/GenBank/DDBJ databases">
        <authorList>
            <person name="Feng Z.H.Z."/>
        </authorList>
    </citation>
    <scope>NUCLEOTIDE SEQUENCE</scope>
    <source>
        <strain evidence="2">CBS107.38</strain>
    </source>
</reference>
<proteinExistence type="predicted"/>
<evidence type="ECO:0000256" key="1">
    <source>
        <dbReference type="SAM" id="MobiDB-lite"/>
    </source>
</evidence>
<feature type="compositionally biased region" description="Polar residues" evidence="1">
    <location>
        <begin position="17"/>
        <end position="27"/>
    </location>
</feature>
<accession>A0A8H7BBV2</accession>
<dbReference type="AlphaFoldDB" id="A0A8H7BBV2"/>
<keyword evidence="3" id="KW-1185">Reference proteome</keyword>
<dbReference type="RefSeq" id="XP_038789002.1">
    <property type="nucleotide sequence ID" value="XM_038927724.1"/>
</dbReference>
<name>A0A8H7BBV2_9PLEO</name>
<comment type="caution">
    <text evidence="2">The sequence shown here is derived from an EMBL/GenBank/DDBJ whole genome shotgun (WGS) entry which is preliminary data.</text>
</comment>
<evidence type="ECO:0000313" key="2">
    <source>
        <dbReference type="EMBL" id="KAF7678929.1"/>
    </source>
</evidence>
<evidence type="ECO:0000313" key="3">
    <source>
        <dbReference type="Proteomes" id="UP000596902"/>
    </source>
</evidence>
<sequence>MHLMPFAVAGGIAITSFSSGPSKTATSALVPPESATTTPPGVFSMPMPRLSLHMGHGPVVFSRTSATLPTYTSTPTVVERGTDFSLESTSREI</sequence>
<gene>
    <name evidence="2" type="ORF">GT037_002677</name>
</gene>